<dbReference type="AlphaFoldDB" id="A0A2W1JXZ2"/>
<dbReference type="PRINTS" id="PR01490">
    <property type="entry name" value="RTXTOXIND"/>
</dbReference>
<keyword evidence="4" id="KW-1133">Transmembrane helix</keyword>
<sequence length="398" mass="43039">MVPGSVKTSSAAAKPTGRYGLPLVIVAAFSVGAIASYTIRQVQRSEPEAPIAEVKQFARQTVTALGRLEPKGEIVKLSAPSSTASSRVEQLLVKEGDRVTAGQVIAILDSRDRLQASVLEAQERVRVAEAELARVKAGAKQGELSAQRAEINRLAAQQQGTVDAQRATVSRLEAELQNATAEASRYQNLYAQGAISTSERDSRRLTQQTAEQQLREAKAVLSRLQTTRSPEIDQARANLERIAEVRPVDIQVAQASVNQSIAAVKQAQAQLDQAYVRASQSGTVLEIHTRPGEVVSEDGIVEIGQTRTMYAVAEVYQSDIQHVQPGQKVRVTSDSLAGELQGTVDWIDAKVQRQNVVNADPSSNIDARVVEVHVQLDPASSEKAEKFTNLQVQAEINL</sequence>
<protein>
    <submittedName>
        <fullName evidence="5">p-hydroxybenzoic acid efflux pump subunit AaeA</fullName>
    </submittedName>
</protein>
<dbReference type="PANTHER" id="PTHR32347:SF27">
    <property type="entry name" value="RND EFFLUX PUMP MEMBRANE FUSION PROTEIN BARREL-SANDWICH DOMAIN-CONTAINING PROTEIN"/>
    <property type="match status" value="1"/>
</dbReference>
<dbReference type="Gene3D" id="1.10.287.470">
    <property type="entry name" value="Helix hairpin bin"/>
    <property type="match status" value="1"/>
</dbReference>
<feature type="transmembrane region" description="Helical" evidence="4">
    <location>
        <begin position="20"/>
        <end position="39"/>
    </location>
</feature>
<dbReference type="NCBIfam" id="TIGR02971">
    <property type="entry name" value="heterocyst_DevB"/>
    <property type="match status" value="1"/>
</dbReference>
<dbReference type="SUPFAM" id="SSF111369">
    <property type="entry name" value="HlyD-like secretion proteins"/>
    <property type="match status" value="1"/>
</dbReference>
<accession>A0A2W1JXZ2</accession>
<dbReference type="Gene3D" id="2.40.30.170">
    <property type="match status" value="1"/>
</dbReference>
<dbReference type="InterPro" id="IPR014315">
    <property type="entry name" value="ABC_heterocyst_DevB"/>
</dbReference>
<gene>
    <name evidence="5" type="primary">aaeA</name>
    <name evidence="5" type="ORF">C1752_02034</name>
</gene>
<dbReference type="Gene3D" id="2.40.50.100">
    <property type="match status" value="1"/>
</dbReference>
<dbReference type="OrthoDB" id="264111at2"/>
<keyword evidence="2 3" id="KW-0175">Coiled coil</keyword>
<evidence type="ECO:0000256" key="1">
    <source>
        <dbReference type="ARBA" id="ARBA00004196"/>
    </source>
</evidence>
<comment type="caution">
    <text evidence="5">The sequence shown here is derived from an EMBL/GenBank/DDBJ whole genome shotgun (WGS) entry which is preliminary data.</text>
</comment>
<reference evidence="5 6" key="1">
    <citation type="journal article" date="2018" name="Sci. Rep.">
        <title>A novel species of the marine cyanobacterium Acaryochloris with a unique pigment content and lifestyle.</title>
        <authorList>
            <person name="Partensky F."/>
            <person name="Six C."/>
            <person name="Ratin M."/>
            <person name="Garczarek L."/>
            <person name="Vaulot D."/>
            <person name="Probert I."/>
            <person name="Calteau A."/>
            <person name="Gourvil P."/>
            <person name="Marie D."/>
            <person name="Grebert T."/>
            <person name="Bouchier C."/>
            <person name="Le Panse S."/>
            <person name="Gachenot M."/>
            <person name="Rodriguez F."/>
            <person name="Garrido J.L."/>
        </authorList>
    </citation>
    <scope>NUCLEOTIDE SEQUENCE [LARGE SCALE GENOMIC DNA]</scope>
    <source>
        <strain evidence="5 6">RCC1774</strain>
    </source>
</reference>
<dbReference type="GO" id="GO:0030313">
    <property type="term" value="C:cell envelope"/>
    <property type="evidence" value="ECO:0007669"/>
    <property type="project" value="UniProtKB-SubCell"/>
</dbReference>
<keyword evidence="4" id="KW-0472">Membrane</keyword>
<dbReference type="PANTHER" id="PTHR32347">
    <property type="entry name" value="EFFLUX SYSTEM COMPONENT YKNX-RELATED"/>
    <property type="match status" value="1"/>
</dbReference>
<dbReference type="Proteomes" id="UP000248857">
    <property type="component" value="Unassembled WGS sequence"/>
</dbReference>
<proteinExistence type="predicted"/>
<evidence type="ECO:0000256" key="2">
    <source>
        <dbReference type="ARBA" id="ARBA00023054"/>
    </source>
</evidence>
<evidence type="ECO:0000313" key="6">
    <source>
        <dbReference type="Proteomes" id="UP000248857"/>
    </source>
</evidence>
<keyword evidence="4" id="KW-0812">Transmembrane</keyword>
<evidence type="ECO:0000313" key="5">
    <source>
        <dbReference type="EMBL" id="PZD73471.1"/>
    </source>
</evidence>
<dbReference type="InterPro" id="IPR050465">
    <property type="entry name" value="UPF0194_transport"/>
</dbReference>
<evidence type="ECO:0000256" key="4">
    <source>
        <dbReference type="SAM" id="Phobius"/>
    </source>
</evidence>
<keyword evidence="6" id="KW-1185">Reference proteome</keyword>
<dbReference type="EMBL" id="PQWO01000005">
    <property type="protein sequence ID" value="PZD73471.1"/>
    <property type="molecule type" value="Genomic_DNA"/>
</dbReference>
<dbReference type="RefSeq" id="WP_110985995.1">
    <property type="nucleotide sequence ID" value="NZ_CAWNWM010000005.1"/>
</dbReference>
<feature type="coiled-coil region" evidence="3">
    <location>
        <begin position="162"/>
        <end position="227"/>
    </location>
</feature>
<comment type="subcellular location">
    <subcellularLocation>
        <location evidence="1">Cell envelope</location>
    </subcellularLocation>
</comment>
<organism evidence="5 6">
    <name type="scientific">Acaryochloris thomasi RCC1774</name>
    <dbReference type="NCBI Taxonomy" id="1764569"/>
    <lineage>
        <taxon>Bacteria</taxon>
        <taxon>Bacillati</taxon>
        <taxon>Cyanobacteriota</taxon>
        <taxon>Cyanophyceae</taxon>
        <taxon>Acaryochloridales</taxon>
        <taxon>Acaryochloridaceae</taxon>
        <taxon>Acaryochloris</taxon>
        <taxon>Acaryochloris thomasi</taxon>
    </lineage>
</organism>
<name>A0A2W1JXZ2_9CYAN</name>
<feature type="coiled-coil region" evidence="3">
    <location>
        <begin position="111"/>
        <end position="138"/>
    </location>
</feature>
<evidence type="ECO:0000256" key="3">
    <source>
        <dbReference type="SAM" id="Coils"/>
    </source>
</evidence>